<evidence type="ECO:0000313" key="4">
    <source>
        <dbReference type="Proteomes" id="UP000542813"/>
    </source>
</evidence>
<dbReference type="EMBL" id="JACHMM010000001">
    <property type="protein sequence ID" value="MBB5788849.1"/>
    <property type="molecule type" value="Genomic_DNA"/>
</dbReference>
<dbReference type="PANTHER" id="PTHR46268:SF6">
    <property type="entry name" value="UNIVERSAL STRESS PROTEIN UP12"/>
    <property type="match status" value="1"/>
</dbReference>
<gene>
    <name evidence="3" type="ORF">HD601_003424</name>
</gene>
<dbReference type="PRINTS" id="PR01438">
    <property type="entry name" value="UNVRSLSTRESS"/>
</dbReference>
<dbReference type="AlphaFoldDB" id="A0A7W9LM68"/>
<evidence type="ECO:0000259" key="2">
    <source>
        <dbReference type="Pfam" id="PF00582"/>
    </source>
</evidence>
<feature type="domain" description="UspA" evidence="2">
    <location>
        <begin position="2"/>
        <end position="141"/>
    </location>
</feature>
<sequence>MSTAIVVGVDGSPDSGHALDWAAAEAQLRGVELRIVYGLWLPMAAVPFGGAAVLPPSDDFHAYAELVLDNATQRVKSRHPVVETAIFLLQRPPAEALLEAGRDAALTVVGTRGLSGLGALVLGSVSGRVAARSTRPVVVVPPHQRTGDGTLVVGVDGSAHSDAALRFALTEAAERSAPVLALTVFQTQVVQLPILDPDALARVTALDRQRAEGLAAEAVARARAATGSRAEVRVRAEAGNPAEIIAGLGRDATLIVVGTRGRGEVRRMLLGSTSRGVLHHAAGPVAVVHAPEAA</sequence>
<comment type="caution">
    <text evidence="3">The sequence shown here is derived from an EMBL/GenBank/DDBJ whole genome shotgun (WGS) entry which is preliminary data.</text>
</comment>
<dbReference type="InterPro" id="IPR006015">
    <property type="entry name" value="Universal_stress_UspA"/>
</dbReference>
<dbReference type="Gene3D" id="3.40.50.620">
    <property type="entry name" value="HUPs"/>
    <property type="match status" value="2"/>
</dbReference>
<evidence type="ECO:0000313" key="3">
    <source>
        <dbReference type="EMBL" id="MBB5788849.1"/>
    </source>
</evidence>
<feature type="domain" description="UspA" evidence="2">
    <location>
        <begin position="150"/>
        <end position="289"/>
    </location>
</feature>
<dbReference type="InterPro" id="IPR006016">
    <property type="entry name" value="UspA"/>
</dbReference>
<protein>
    <submittedName>
        <fullName evidence="3">Nucleotide-binding universal stress UspA family protein</fullName>
    </submittedName>
</protein>
<keyword evidence="4" id="KW-1185">Reference proteome</keyword>
<dbReference type="SUPFAM" id="SSF52402">
    <property type="entry name" value="Adenine nucleotide alpha hydrolases-like"/>
    <property type="match status" value="2"/>
</dbReference>
<accession>A0A7W9LM68</accession>
<dbReference type="RefSeq" id="WP_184823788.1">
    <property type="nucleotide sequence ID" value="NZ_JACHMM010000001.1"/>
</dbReference>
<reference evidence="3 4" key="1">
    <citation type="submission" date="2020-08" db="EMBL/GenBank/DDBJ databases">
        <title>Sequencing the genomes of 1000 actinobacteria strains.</title>
        <authorList>
            <person name="Klenk H.-P."/>
        </authorList>
    </citation>
    <scope>NUCLEOTIDE SEQUENCE [LARGE SCALE GENOMIC DNA]</scope>
    <source>
        <strain evidence="3 4">DSM 102122</strain>
    </source>
</reference>
<dbReference type="InterPro" id="IPR014729">
    <property type="entry name" value="Rossmann-like_a/b/a_fold"/>
</dbReference>
<comment type="similarity">
    <text evidence="1">Belongs to the universal stress protein A family.</text>
</comment>
<dbReference type="CDD" id="cd23659">
    <property type="entry name" value="USP_At3g01520-like"/>
    <property type="match status" value="1"/>
</dbReference>
<dbReference type="Proteomes" id="UP000542813">
    <property type="component" value="Unassembled WGS sequence"/>
</dbReference>
<evidence type="ECO:0000256" key="1">
    <source>
        <dbReference type="ARBA" id="ARBA00008791"/>
    </source>
</evidence>
<proteinExistence type="inferred from homology"/>
<organism evidence="3 4">
    <name type="scientific">Jiangella mangrovi</name>
    <dbReference type="NCBI Taxonomy" id="1524084"/>
    <lineage>
        <taxon>Bacteria</taxon>
        <taxon>Bacillati</taxon>
        <taxon>Actinomycetota</taxon>
        <taxon>Actinomycetes</taxon>
        <taxon>Jiangellales</taxon>
        <taxon>Jiangellaceae</taxon>
        <taxon>Jiangella</taxon>
    </lineage>
</organism>
<dbReference type="PANTHER" id="PTHR46268">
    <property type="entry name" value="STRESS RESPONSE PROTEIN NHAX"/>
    <property type="match status" value="1"/>
</dbReference>
<dbReference type="Pfam" id="PF00582">
    <property type="entry name" value="Usp"/>
    <property type="match status" value="2"/>
</dbReference>
<name>A0A7W9LM68_9ACTN</name>